<keyword evidence="3" id="KW-0813">Transport</keyword>
<evidence type="ECO:0000256" key="5">
    <source>
        <dbReference type="SAM" id="SignalP"/>
    </source>
</evidence>
<dbReference type="InterPro" id="IPR006059">
    <property type="entry name" value="SBP"/>
</dbReference>
<keyword evidence="4 5" id="KW-0732">Signal</keyword>
<dbReference type="Pfam" id="PF01547">
    <property type="entry name" value="SBP_bac_1"/>
    <property type="match status" value="1"/>
</dbReference>
<organism evidence="6">
    <name type="scientific">uncultured Truepera sp</name>
    <dbReference type="NCBI Taxonomy" id="543023"/>
    <lineage>
        <taxon>Bacteria</taxon>
        <taxon>Thermotogati</taxon>
        <taxon>Deinococcota</taxon>
        <taxon>Deinococci</taxon>
        <taxon>Trueperales</taxon>
        <taxon>Trueperaceae</taxon>
        <taxon>Truepera</taxon>
        <taxon>environmental samples</taxon>
    </lineage>
</organism>
<evidence type="ECO:0000256" key="1">
    <source>
        <dbReference type="ARBA" id="ARBA00004196"/>
    </source>
</evidence>
<sequence length="451" mass="49854">MKKLVLLTLLSLGVALAQTEVRWFVGLGGGSDEPTIAAQQQIVDEFNASQSDIRLNLEIVDNAQAYDVLATQISAGNAPDLVGPVGIRGRSAFPGAWLDLSPLIEANNYDLSDFDPALVDFYRLEGEGQLGIPFAVFPSFITYNKDLFDEADLPYPPEAYGAPYVDENDEEQPWTLDTLRELAMKLTVDANGNDATSEEFDPENIVQWGFGHMYADLRGRSTLFGPGNFANDEGNAVIPDHWKTAAQWYTDAMWNDHFYPNGPYGGSALLGEGNWFDSGNLAMSQTHLWYLSCCMTSLEADWGVAPVPSSEGETTAKLHADTFGILKSSKNQEAAFSVLTYLLSPEIAGRLANIYGGMPARISLQESFFEQYASEMFPDQDVNWQVVADGLGYPDKPNHEEGMPGFREATDRYTAFAQRQENEPDFDVEAELEVLRRDLQRIFDAANARGN</sequence>
<comment type="subcellular location">
    <subcellularLocation>
        <location evidence="1">Cell envelope</location>
    </subcellularLocation>
</comment>
<protein>
    <submittedName>
        <fullName evidence="6">N-acetyl-D-glucosamine ABC transporter, substrate-binding protein</fullName>
    </submittedName>
</protein>
<dbReference type="PANTHER" id="PTHR43649">
    <property type="entry name" value="ARABINOSE-BINDING PROTEIN-RELATED"/>
    <property type="match status" value="1"/>
</dbReference>
<dbReference type="PANTHER" id="PTHR43649:SF31">
    <property type="entry name" value="SN-GLYCEROL-3-PHOSPHATE-BINDING PERIPLASMIC PROTEIN UGPB"/>
    <property type="match status" value="1"/>
</dbReference>
<dbReference type="InterPro" id="IPR050490">
    <property type="entry name" value="Bact_solute-bd_prot1"/>
</dbReference>
<evidence type="ECO:0000313" key="6">
    <source>
        <dbReference type="EMBL" id="CAA9583524.1"/>
    </source>
</evidence>
<evidence type="ECO:0000256" key="2">
    <source>
        <dbReference type="ARBA" id="ARBA00008520"/>
    </source>
</evidence>
<proteinExistence type="inferred from homology"/>
<evidence type="ECO:0000256" key="4">
    <source>
        <dbReference type="ARBA" id="ARBA00022729"/>
    </source>
</evidence>
<comment type="similarity">
    <text evidence="2">Belongs to the bacterial solute-binding protein 1 family.</text>
</comment>
<dbReference type="GO" id="GO:0030313">
    <property type="term" value="C:cell envelope"/>
    <property type="evidence" value="ECO:0007669"/>
    <property type="project" value="UniProtKB-SubCell"/>
</dbReference>
<reference evidence="6" key="1">
    <citation type="submission" date="2020-02" db="EMBL/GenBank/DDBJ databases">
        <authorList>
            <person name="Meier V. D."/>
        </authorList>
    </citation>
    <scope>NUCLEOTIDE SEQUENCE</scope>
    <source>
        <strain evidence="6">AVDCRST_MAG86</strain>
    </source>
</reference>
<feature type="signal peptide" evidence="5">
    <location>
        <begin position="1"/>
        <end position="17"/>
    </location>
</feature>
<dbReference type="SUPFAM" id="SSF53850">
    <property type="entry name" value="Periplasmic binding protein-like II"/>
    <property type="match status" value="1"/>
</dbReference>
<dbReference type="Gene3D" id="3.40.190.10">
    <property type="entry name" value="Periplasmic binding protein-like II"/>
    <property type="match status" value="1"/>
</dbReference>
<evidence type="ECO:0000256" key="3">
    <source>
        <dbReference type="ARBA" id="ARBA00022448"/>
    </source>
</evidence>
<name>A0A6J4VNI4_9DEIN</name>
<dbReference type="AlphaFoldDB" id="A0A6J4VNI4"/>
<gene>
    <name evidence="6" type="ORF">AVDCRST_MAG86-3189</name>
</gene>
<accession>A0A6J4VNI4</accession>
<dbReference type="EMBL" id="CADCWP010000289">
    <property type="protein sequence ID" value="CAA9583524.1"/>
    <property type="molecule type" value="Genomic_DNA"/>
</dbReference>
<feature type="chain" id="PRO_5026936584" evidence="5">
    <location>
        <begin position="18"/>
        <end position="451"/>
    </location>
</feature>